<feature type="transmembrane region" description="Helical" evidence="7">
    <location>
        <begin position="290"/>
        <end position="311"/>
    </location>
</feature>
<evidence type="ECO:0000256" key="5">
    <source>
        <dbReference type="ARBA" id="ARBA00022989"/>
    </source>
</evidence>
<keyword evidence="9" id="KW-0012">Acyltransferase</keyword>
<feature type="transmembrane region" description="Helical" evidence="7">
    <location>
        <begin position="177"/>
        <end position="195"/>
    </location>
</feature>
<feature type="transmembrane region" description="Helical" evidence="7">
    <location>
        <begin position="47"/>
        <end position="64"/>
    </location>
</feature>
<comment type="subcellular location">
    <subcellularLocation>
        <location evidence="1">Cell membrane</location>
        <topology evidence="1">Multi-pass membrane protein</topology>
    </subcellularLocation>
</comment>
<evidence type="ECO:0000256" key="2">
    <source>
        <dbReference type="ARBA" id="ARBA00007400"/>
    </source>
</evidence>
<evidence type="ECO:0000256" key="1">
    <source>
        <dbReference type="ARBA" id="ARBA00004651"/>
    </source>
</evidence>
<evidence type="ECO:0000256" key="4">
    <source>
        <dbReference type="ARBA" id="ARBA00022692"/>
    </source>
</evidence>
<dbReference type="GO" id="GO:0016746">
    <property type="term" value="F:acyltransferase activity"/>
    <property type="evidence" value="ECO:0007669"/>
    <property type="project" value="UniProtKB-KW"/>
</dbReference>
<evidence type="ECO:0000256" key="7">
    <source>
        <dbReference type="SAM" id="Phobius"/>
    </source>
</evidence>
<dbReference type="EMBL" id="CP095071">
    <property type="protein sequence ID" value="UOQ87044.1"/>
    <property type="molecule type" value="Genomic_DNA"/>
</dbReference>
<proteinExistence type="inferred from homology"/>
<evidence type="ECO:0000259" key="8">
    <source>
        <dbReference type="Pfam" id="PF01757"/>
    </source>
</evidence>
<comment type="similarity">
    <text evidence="2">Belongs to the acyltransferase 3 family.</text>
</comment>
<keyword evidence="3" id="KW-1003">Cell membrane</keyword>
<reference evidence="9 10" key="1">
    <citation type="submission" date="2022-04" db="EMBL/GenBank/DDBJ databases">
        <title>Gracilibacillus sp. isolated from saltern.</title>
        <authorList>
            <person name="Won M."/>
            <person name="Lee C.-M."/>
            <person name="Woen H.-Y."/>
            <person name="Kwon S.-W."/>
        </authorList>
    </citation>
    <scope>NUCLEOTIDE SEQUENCE [LARGE SCALE GENOMIC DNA]</scope>
    <source>
        <strain evidence="9 10">SSPM10-3</strain>
    </source>
</reference>
<protein>
    <submittedName>
        <fullName evidence="9">Acyltransferase</fullName>
    </submittedName>
</protein>
<feature type="transmembrane region" description="Helical" evidence="7">
    <location>
        <begin position="129"/>
        <end position="147"/>
    </location>
</feature>
<feature type="transmembrane region" description="Helical" evidence="7">
    <location>
        <begin position="202"/>
        <end position="219"/>
    </location>
</feature>
<evidence type="ECO:0000313" key="9">
    <source>
        <dbReference type="EMBL" id="UOQ87044.1"/>
    </source>
</evidence>
<dbReference type="Pfam" id="PF01757">
    <property type="entry name" value="Acyl_transf_3"/>
    <property type="match status" value="1"/>
</dbReference>
<evidence type="ECO:0000256" key="6">
    <source>
        <dbReference type="ARBA" id="ARBA00023136"/>
    </source>
</evidence>
<feature type="transmembrane region" description="Helical" evidence="7">
    <location>
        <begin position="9"/>
        <end position="27"/>
    </location>
</feature>
<keyword evidence="6 7" id="KW-0472">Membrane</keyword>
<dbReference type="Proteomes" id="UP000831537">
    <property type="component" value="Chromosome"/>
</dbReference>
<keyword evidence="9" id="KW-0808">Transferase</keyword>
<dbReference type="PANTHER" id="PTHR40074:SF2">
    <property type="entry name" value="O-ACETYLTRANSFERASE WECH"/>
    <property type="match status" value="1"/>
</dbReference>
<accession>A0ABY4GS25</accession>
<keyword evidence="5 7" id="KW-1133">Transmembrane helix</keyword>
<feature type="transmembrane region" description="Helical" evidence="7">
    <location>
        <begin position="154"/>
        <end position="171"/>
    </location>
</feature>
<dbReference type="InterPro" id="IPR002656">
    <property type="entry name" value="Acyl_transf_3_dom"/>
</dbReference>
<gene>
    <name evidence="9" type="ORF">MUN87_09250</name>
</gene>
<sequence>MKYNHTIDAVKFICAILVVLIHVTAPIDQKGMATFLNYDSYRSFFDIAVPFFFAASGFFLAYKNREYLIGYTKKILYYYIMFSAFYIFCNAVLLVIDRLVLQRAFWPRARDLSDQWNYVNFLNGTIGSFHLWFLTALLFSTLLVYMLYKRRPEVILLVSFLAFTVNATGIFNFGELFLHGGVVQGFLYVSLGFYVGSKDLKIRSPLLWSIVFLVIYFIVGDFLKTSISIIFLFISVYYLLIFCKNNPGNESLISKLGKKYSLAIYILHVLILAIMKKVYIYAGLTYYEHFSFYLISSIVCVIVSVVIFSGVMKSLDKVFLVPFNHILNPEKRTQY</sequence>
<keyword evidence="4 7" id="KW-0812">Transmembrane</keyword>
<organism evidence="9 10">
    <name type="scientific">Gracilibacillus salinarum</name>
    <dbReference type="NCBI Taxonomy" id="2932255"/>
    <lineage>
        <taxon>Bacteria</taxon>
        <taxon>Bacillati</taxon>
        <taxon>Bacillota</taxon>
        <taxon>Bacilli</taxon>
        <taxon>Bacillales</taxon>
        <taxon>Bacillaceae</taxon>
        <taxon>Gracilibacillus</taxon>
    </lineage>
</organism>
<feature type="domain" description="Acyltransferase 3" evidence="8">
    <location>
        <begin position="5"/>
        <end position="307"/>
    </location>
</feature>
<evidence type="ECO:0000256" key="3">
    <source>
        <dbReference type="ARBA" id="ARBA00022475"/>
    </source>
</evidence>
<feature type="transmembrane region" description="Helical" evidence="7">
    <location>
        <begin position="262"/>
        <end position="284"/>
    </location>
</feature>
<evidence type="ECO:0000313" key="10">
    <source>
        <dbReference type="Proteomes" id="UP000831537"/>
    </source>
</evidence>
<dbReference type="PANTHER" id="PTHR40074">
    <property type="entry name" value="O-ACETYLTRANSFERASE WECH"/>
    <property type="match status" value="1"/>
</dbReference>
<name>A0ABY4GS25_9BACI</name>
<feature type="transmembrane region" description="Helical" evidence="7">
    <location>
        <begin position="76"/>
        <end position="96"/>
    </location>
</feature>
<dbReference type="RefSeq" id="WP_244747486.1">
    <property type="nucleotide sequence ID" value="NZ_CP095071.1"/>
</dbReference>
<keyword evidence="10" id="KW-1185">Reference proteome</keyword>